<evidence type="ECO:0000313" key="3">
    <source>
        <dbReference type="Proteomes" id="UP000070394"/>
    </source>
</evidence>
<dbReference type="RefSeq" id="WP_060930352.1">
    <property type="nucleotide sequence ID" value="NZ_KQ959775.1"/>
</dbReference>
<reference evidence="3" key="1">
    <citation type="submission" date="2016-01" db="EMBL/GenBank/DDBJ databases">
        <authorList>
            <person name="Mitreva M."/>
            <person name="Pepin K.H."/>
            <person name="Mihindukulasuriya K.A."/>
            <person name="Fulton R."/>
            <person name="Fronick C."/>
            <person name="O'Laughlin M."/>
            <person name="Miner T."/>
            <person name="Herter B."/>
            <person name="Rosa B.A."/>
            <person name="Cordes M."/>
            <person name="Tomlinson C."/>
            <person name="Wollam A."/>
            <person name="Palsikar V.B."/>
            <person name="Mardis E.R."/>
            <person name="Wilson R.K."/>
        </authorList>
    </citation>
    <scope>NUCLEOTIDE SEQUENCE [LARGE SCALE GENOMIC DNA]</scope>
    <source>
        <strain evidence="3">DNF00896</strain>
    </source>
</reference>
<comment type="caution">
    <text evidence="2">The sequence shown here is derived from an EMBL/GenBank/DDBJ whole genome shotgun (WGS) entry which is preliminary data.</text>
</comment>
<proteinExistence type="predicted"/>
<dbReference type="PANTHER" id="PTHR43196:SF2">
    <property type="entry name" value="PHOSPHOADENOSINE PHOSPHOSULFATE REDUCTASE"/>
    <property type="match status" value="1"/>
</dbReference>
<dbReference type="GO" id="GO:0003824">
    <property type="term" value="F:catalytic activity"/>
    <property type="evidence" value="ECO:0007669"/>
    <property type="project" value="InterPro"/>
</dbReference>
<organism evidence="2 3">
    <name type="scientific">Lachnoanaerobaculum saburreum</name>
    <dbReference type="NCBI Taxonomy" id="467210"/>
    <lineage>
        <taxon>Bacteria</taxon>
        <taxon>Bacillati</taxon>
        <taxon>Bacillota</taxon>
        <taxon>Clostridia</taxon>
        <taxon>Lachnospirales</taxon>
        <taxon>Lachnospiraceae</taxon>
        <taxon>Lachnoanaerobaculum</taxon>
    </lineage>
</organism>
<dbReference type="EMBL" id="LSDA01000011">
    <property type="protein sequence ID" value="KXB60602.1"/>
    <property type="molecule type" value="Genomic_DNA"/>
</dbReference>
<dbReference type="SUPFAM" id="SSF52402">
    <property type="entry name" value="Adenine nucleotide alpha hydrolases-like"/>
    <property type="match status" value="1"/>
</dbReference>
<dbReference type="InterPro" id="IPR002500">
    <property type="entry name" value="PAPS_reduct_dom"/>
</dbReference>
<name>A0A133ZYT4_9FIRM</name>
<dbReference type="InterPro" id="IPR050128">
    <property type="entry name" value="Sulfate_adenylyltrnsfr_sub2"/>
</dbReference>
<keyword evidence="3" id="KW-1185">Reference proteome</keyword>
<dbReference type="AlphaFoldDB" id="A0A133ZYT4"/>
<dbReference type="Gene3D" id="3.40.50.620">
    <property type="entry name" value="HUPs"/>
    <property type="match status" value="1"/>
</dbReference>
<sequence>MKNQVEESLEILEVAAQISKDYYGLPLIIAYSGGKDSDVMLHLALKANIEFEVLYSTTTVDAPQTMKHIRHIFKRLNDMGIKTHRTKPTYKGDPINMFSLIEKKGIPPTRLVRYCCDVLKEASTPNRVTAVGVRESESRTRKGRAEFNIGKRKNSKHFNVKYVKEVFDSAKVQDPIWDCLIVANARARKEMIVNPIYHWSNSEIWTYIKENDIPYNELYDMGYSRVGCILCPMAKKSEKKRDEINFPWMKQNYIKAFDRMLKARKENGKDDGTGLWVDGRGVYRWWIEDNTIPGQLKFNDDGEIEEEP</sequence>
<dbReference type="STRING" id="467210.HMPREF1866_00383"/>
<evidence type="ECO:0000259" key="1">
    <source>
        <dbReference type="Pfam" id="PF01507"/>
    </source>
</evidence>
<dbReference type="PATRIC" id="fig|467210.3.peg.378"/>
<accession>A0A133ZYT4</accession>
<protein>
    <submittedName>
        <fullName evidence="2">Phosphoadenosine phosphosulfate reductase family protein</fullName>
    </submittedName>
</protein>
<dbReference type="Pfam" id="PF01507">
    <property type="entry name" value="PAPS_reduct"/>
    <property type="match status" value="1"/>
</dbReference>
<evidence type="ECO:0000313" key="2">
    <source>
        <dbReference type="EMBL" id="KXB60602.1"/>
    </source>
</evidence>
<dbReference type="InterPro" id="IPR014729">
    <property type="entry name" value="Rossmann-like_a/b/a_fold"/>
</dbReference>
<dbReference type="OrthoDB" id="9772604at2"/>
<feature type="domain" description="Phosphoadenosine phosphosulphate reductase" evidence="1">
    <location>
        <begin position="27"/>
        <end position="233"/>
    </location>
</feature>
<dbReference type="PANTHER" id="PTHR43196">
    <property type="entry name" value="SULFATE ADENYLYLTRANSFERASE SUBUNIT 2"/>
    <property type="match status" value="1"/>
</dbReference>
<gene>
    <name evidence="2" type="ORF">HMPREF1866_00383</name>
</gene>
<dbReference type="Proteomes" id="UP000070394">
    <property type="component" value="Unassembled WGS sequence"/>
</dbReference>